<gene>
    <name evidence="1" type="ORF">ACFQ2K_43875</name>
</gene>
<accession>A0ABW2X9L6</accession>
<dbReference type="Proteomes" id="UP001596915">
    <property type="component" value="Unassembled WGS sequence"/>
</dbReference>
<name>A0ABW2X9L6_9ACTN</name>
<organism evidence="1 2">
    <name type="scientific">Streptomyces sanglieri</name>
    <dbReference type="NCBI Taxonomy" id="193460"/>
    <lineage>
        <taxon>Bacteria</taxon>
        <taxon>Bacillati</taxon>
        <taxon>Actinomycetota</taxon>
        <taxon>Actinomycetes</taxon>
        <taxon>Kitasatosporales</taxon>
        <taxon>Streptomycetaceae</taxon>
        <taxon>Streptomyces</taxon>
    </lineage>
</organism>
<dbReference type="EMBL" id="JBHTGL010000008">
    <property type="protein sequence ID" value="MFD0628538.1"/>
    <property type="molecule type" value="Genomic_DNA"/>
</dbReference>
<dbReference type="InterPro" id="IPR046300">
    <property type="entry name" value="DUF6415"/>
</dbReference>
<keyword evidence="2" id="KW-1185">Reference proteome</keyword>
<reference evidence="2" key="1">
    <citation type="journal article" date="2019" name="Int. J. Syst. Evol. Microbiol.">
        <title>The Global Catalogue of Microorganisms (GCM) 10K type strain sequencing project: providing services to taxonomists for standard genome sequencing and annotation.</title>
        <authorList>
            <consortium name="The Broad Institute Genomics Platform"/>
            <consortium name="The Broad Institute Genome Sequencing Center for Infectious Disease"/>
            <person name="Wu L."/>
            <person name="Ma J."/>
        </authorList>
    </citation>
    <scope>NUCLEOTIDE SEQUENCE [LARGE SCALE GENOMIC DNA]</scope>
    <source>
        <strain evidence="2">JCM 12607</strain>
    </source>
</reference>
<dbReference type="Pfam" id="PF19979">
    <property type="entry name" value="DUF6415"/>
    <property type="match status" value="1"/>
</dbReference>
<evidence type="ECO:0000313" key="2">
    <source>
        <dbReference type="Proteomes" id="UP001596915"/>
    </source>
</evidence>
<protein>
    <submittedName>
        <fullName evidence="1">DUF6415 family natural product biosynthesis protein</fullName>
    </submittedName>
</protein>
<comment type="caution">
    <text evidence="1">The sequence shown here is derived from an EMBL/GenBank/DDBJ whole genome shotgun (WGS) entry which is preliminary data.</text>
</comment>
<proteinExistence type="predicted"/>
<evidence type="ECO:0000313" key="1">
    <source>
        <dbReference type="EMBL" id="MFD0628538.1"/>
    </source>
</evidence>
<sequence>MRQADQPFDPDQLRWMLSKVQKWQPYVDGVLLDDVAFVLDDYVPSEEEVEVLATRLSGHLLRLVQLAVTSKADQRDQEVADLVKRARTASSVALPGDRSRDVGHLRRMAWTLEAFLERLVEIQCLRGTPRSVCALPGRTEEERALA</sequence>